<dbReference type="Proteomes" id="UP001549047">
    <property type="component" value="Unassembled WGS sequence"/>
</dbReference>
<organism evidence="1 2">
    <name type="scientific">Rhizobium aquaticum</name>
    <dbReference type="NCBI Taxonomy" id="1549636"/>
    <lineage>
        <taxon>Bacteria</taxon>
        <taxon>Pseudomonadati</taxon>
        <taxon>Pseudomonadota</taxon>
        <taxon>Alphaproteobacteria</taxon>
        <taxon>Hyphomicrobiales</taxon>
        <taxon>Rhizobiaceae</taxon>
        <taxon>Rhizobium/Agrobacterium group</taxon>
        <taxon>Rhizobium</taxon>
    </lineage>
</organism>
<accession>A0ABV2IYW3</accession>
<evidence type="ECO:0000313" key="1">
    <source>
        <dbReference type="EMBL" id="MET3613693.1"/>
    </source>
</evidence>
<proteinExistence type="predicted"/>
<sequence>MGILGAFSIVILIAMSALALEASLLFVKKGDMQRVADLANLAAAGTSGAISNGSPSPQAVATAQQVAVINGYPANILTTSVTNSPTQGQLLTTTVVDPINLTLGQMFTKTGSVSVSALSSASVVSGAISGDCLRTLGGALNIFSSAAVNGTGCTVASASYLYYCSNAASKVSAIEVAYSQMLEQFSICYNAPLTPGLSSFTFSKPSVDPLASDSRIAAMKKRLQNMASWPYSGTFKTPLTPAAVFGGSGLSYTSTTANVSGTKFSSLTAQNSTVTFTGSGVADTTCANPVTITGGVTLSGNTTIVLGSGCYVIRGVLSISNGAVVNIVPAAGANVTMALQQYLYNGSGSITFGNMLFSAVGTINNGNGGNVAFGNGPFYLGGGIYNTTGNVTFGNGPFYFNTGTINNGSTGTITFGNGPFYFYYCGLLNSNGIVTLGTGDFEFYNTSVSTFNSSKTTFGTGNMDLYTTPLYLSGAEFTLGGAGDPIGGSSSMFFYWSGLQIASGKFTANGTSLGFWYGSFTLSSSSAATITAPTSATPTYGYQNVFAYLYGANFAIYQGNTTDSLSGIVYNPGNDVSLFGQQTSTIPQNGCFSIIASTISVYNGSNAALRACGSGVTNTQATMAN</sequence>
<gene>
    <name evidence="1" type="ORF">ABID16_002022</name>
</gene>
<keyword evidence="2" id="KW-1185">Reference proteome</keyword>
<evidence type="ECO:0000313" key="2">
    <source>
        <dbReference type="Proteomes" id="UP001549047"/>
    </source>
</evidence>
<protein>
    <recommendedName>
        <fullName evidence="3">Flp pilus-assembly TadG-like N-terminal domain-containing protein</fullName>
    </recommendedName>
</protein>
<evidence type="ECO:0008006" key="3">
    <source>
        <dbReference type="Google" id="ProtNLM"/>
    </source>
</evidence>
<dbReference type="EMBL" id="JBEPMB010000002">
    <property type="protein sequence ID" value="MET3613693.1"/>
    <property type="molecule type" value="Genomic_DNA"/>
</dbReference>
<comment type="caution">
    <text evidence="1">The sequence shown here is derived from an EMBL/GenBank/DDBJ whole genome shotgun (WGS) entry which is preliminary data.</text>
</comment>
<reference evidence="1 2" key="1">
    <citation type="submission" date="2024-06" db="EMBL/GenBank/DDBJ databases">
        <title>Genomic Encyclopedia of Type Strains, Phase IV (KMG-IV): sequencing the most valuable type-strain genomes for metagenomic binning, comparative biology and taxonomic classification.</title>
        <authorList>
            <person name="Goeker M."/>
        </authorList>
    </citation>
    <scope>NUCLEOTIDE SEQUENCE [LARGE SCALE GENOMIC DNA]</scope>
    <source>
        <strain evidence="1 2">DSM 29780</strain>
    </source>
</reference>
<dbReference type="RefSeq" id="WP_354556214.1">
    <property type="nucleotide sequence ID" value="NZ_JBEPMB010000002.1"/>
</dbReference>
<name>A0ABV2IYW3_9HYPH</name>